<organism evidence="3 4">
    <name type="scientific">Heligmosomoides polygyrus</name>
    <name type="common">Parasitic roundworm</name>
    <dbReference type="NCBI Taxonomy" id="6339"/>
    <lineage>
        <taxon>Eukaryota</taxon>
        <taxon>Metazoa</taxon>
        <taxon>Ecdysozoa</taxon>
        <taxon>Nematoda</taxon>
        <taxon>Chromadorea</taxon>
        <taxon>Rhabditida</taxon>
        <taxon>Rhabditina</taxon>
        <taxon>Rhabditomorpha</taxon>
        <taxon>Strongyloidea</taxon>
        <taxon>Heligmosomidae</taxon>
        <taxon>Heligmosomoides</taxon>
    </lineage>
</organism>
<evidence type="ECO:0000256" key="1">
    <source>
        <dbReference type="SAM" id="Phobius"/>
    </source>
</evidence>
<dbReference type="InterPro" id="IPR028267">
    <property type="entry name" value="Pianissimo_N"/>
</dbReference>
<dbReference type="GO" id="GO:0038203">
    <property type="term" value="P:TORC2 signaling"/>
    <property type="evidence" value="ECO:0007669"/>
    <property type="project" value="TreeGrafter"/>
</dbReference>
<dbReference type="PANTHER" id="PTHR13298:SF11">
    <property type="entry name" value="RAPAMYCIN-INSENSITIVE COMPANION OF MTOR"/>
    <property type="match status" value="1"/>
</dbReference>
<accession>A0A183GKW7</accession>
<evidence type="ECO:0000259" key="2">
    <source>
        <dbReference type="SMART" id="SM01308"/>
    </source>
</evidence>
<keyword evidence="3" id="KW-1185">Reference proteome</keyword>
<keyword evidence="1" id="KW-0812">Transmembrane</keyword>
<evidence type="ECO:0000313" key="3">
    <source>
        <dbReference type="Proteomes" id="UP000050761"/>
    </source>
</evidence>
<sequence length="502" mass="55801">LNQLACYMSETRPDSLNDTTFFEELCSLSVELLRDEHPAIRAMCFRLLRICLFTERNLIFILTTNADIYALIFAMILVYQQSHLKRLIEFSAAQQDGKKYAFPKSVMQPVIALALRAVCSKLRLSVACLEVFLEFCVLEPDLVLDMAGTDWMVRILTGESGISRRIAAVVARILVAWLDQPKLRAKGKLHLVLEQIFAPLIEFGFFQKNLSSTEQGERIVEAAMNNFSHSFLCILRSWSGLFACAAIGPNSTVIASSPFRLLEYLGLGTVDNSNLSRIRDMIVDICCDFLDLPYASIKFDSWTHALNFYSSITVPDEFSSSLKDDFVLAQSEMCIASDKDLVRHVDLLTSFQSLAGFILINAGLLQSLARLIVAQPDSSSGIKATLFVTDVLRTATAVLPSGWRATILSTPTLVQSACESLAQSKAAAAIHGYYDPNHTDRFTFPNSGYADGSLRAANLDHPSLQERGDDPSSLRYAEQSLDCKLFDRAHRRLSLLTIPMSC</sequence>
<keyword evidence="1" id="KW-0472">Membrane</keyword>
<dbReference type="Proteomes" id="UP000050761">
    <property type="component" value="Unassembled WGS sequence"/>
</dbReference>
<name>A0A183GKW7_HELPZ</name>
<dbReference type="WBParaSite" id="HPBE_0002333701-mRNA-1">
    <property type="protein sequence ID" value="HPBE_0002333701-mRNA-1"/>
    <property type="gene ID" value="HPBE_0002333701"/>
</dbReference>
<feature type="transmembrane region" description="Helical" evidence="1">
    <location>
        <begin position="58"/>
        <end position="79"/>
    </location>
</feature>
<dbReference type="InterPro" id="IPR028268">
    <property type="entry name" value="Pianissimo_fam"/>
</dbReference>
<keyword evidence="1" id="KW-1133">Transmembrane helix</keyword>
<dbReference type="GO" id="GO:0031932">
    <property type="term" value="C:TORC2 complex"/>
    <property type="evidence" value="ECO:0007669"/>
    <property type="project" value="InterPro"/>
</dbReference>
<dbReference type="SMART" id="SM01308">
    <property type="entry name" value="RICTOR_N"/>
    <property type="match status" value="1"/>
</dbReference>
<evidence type="ECO:0000313" key="4">
    <source>
        <dbReference type="WBParaSite" id="HPBE_0002333701-mRNA-1"/>
    </source>
</evidence>
<dbReference type="Pfam" id="PF14664">
    <property type="entry name" value="RICTOR_N"/>
    <property type="match status" value="1"/>
</dbReference>
<dbReference type="PANTHER" id="PTHR13298">
    <property type="entry name" value="CYTOSOLIC REGULATOR PIANISSIMO"/>
    <property type="match status" value="1"/>
</dbReference>
<dbReference type="GO" id="GO:0043539">
    <property type="term" value="F:protein serine/threonine kinase activator activity"/>
    <property type="evidence" value="ECO:0007669"/>
    <property type="project" value="TreeGrafter"/>
</dbReference>
<protein>
    <submittedName>
        <fullName evidence="4">RICTOR_N domain-containing protein</fullName>
    </submittedName>
</protein>
<feature type="domain" description="Rapamycin-insensitive companion of mTOR N-terminal" evidence="2">
    <location>
        <begin position="1"/>
        <end position="400"/>
    </location>
</feature>
<reference evidence="4" key="1">
    <citation type="submission" date="2019-09" db="UniProtKB">
        <authorList>
            <consortium name="WormBaseParasite"/>
        </authorList>
    </citation>
    <scope>IDENTIFICATION</scope>
</reference>
<dbReference type="GO" id="GO:0051897">
    <property type="term" value="P:positive regulation of phosphatidylinositol 3-kinase/protein kinase B signal transduction"/>
    <property type="evidence" value="ECO:0007669"/>
    <property type="project" value="TreeGrafter"/>
</dbReference>
<dbReference type="AlphaFoldDB" id="A0A183GKW7"/>
<proteinExistence type="predicted"/>